<dbReference type="PANTHER" id="PTHR43434">
    <property type="entry name" value="PHOSPHOGLYCOLATE PHOSPHATASE"/>
    <property type="match status" value="1"/>
</dbReference>
<dbReference type="InterPro" id="IPR023214">
    <property type="entry name" value="HAD_sf"/>
</dbReference>
<dbReference type="NCBIfam" id="TIGR01549">
    <property type="entry name" value="HAD-SF-IA-v1"/>
    <property type="match status" value="1"/>
</dbReference>
<dbReference type="InterPro" id="IPR006439">
    <property type="entry name" value="HAD-SF_hydro_IA"/>
</dbReference>
<dbReference type="Proteomes" id="UP000321301">
    <property type="component" value="Unassembled WGS sequence"/>
</dbReference>
<dbReference type="Gene3D" id="3.40.50.1000">
    <property type="entry name" value="HAD superfamily/HAD-like"/>
    <property type="match status" value="1"/>
</dbReference>
<dbReference type="SFLD" id="SFLDG01129">
    <property type="entry name" value="C1.5:_HAD__Beta-PGM__Phosphata"/>
    <property type="match status" value="1"/>
</dbReference>
<sequence>MNKIKLVVLDMAGTTVDEDNVVYKTVQKVINDKGFNVTLEEVLAHGAGKEKHQAITDVLKASTNATDIATIAAEAFANFKPTLKLTYEQLEVKTFPGVKEMMEGLRNKGVFVVLNTGYDRKTALSLLLKLGWETGKDIDGLVTADDVTNGRPQPDMIYKAMEICGITAPQEVLKAGDSTIDIEEGKNAKCGLTIGVLTGAQNEAQLKTAQPDYILPSLALLPEVLGTKI</sequence>
<organism evidence="1 2">
    <name type="scientific">Cyclobacterium qasimii</name>
    <dbReference type="NCBI Taxonomy" id="1350429"/>
    <lineage>
        <taxon>Bacteria</taxon>
        <taxon>Pseudomonadati</taxon>
        <taxon>Bacteroidota</taxon>
        <taxon>Cytophagia</taxon>
        <taxon>Cytophagales</taxon>
        <taxon>Cyclobacteriaceae</taxon>
        <taxon>Cyclobacterium</taxon>
    </lineage>
</organism>
<dbReference type="SFLD" id="SFLDG01135">
    <property type="entry name" value="C1.5.6:_HAD__Beta-PGM__Phospha"/>
    <property type="match status" value="1"/>
</dbReference>
<dbReference type="SFLD" id="SFLDS00003">
    <property type="entry name" value="Haloacid_Dehalogenase"/>
    <property type="match status" value="1"/>
</dbReference>
<reference evidence="1 2" key="1">
    <citation type="submission" date="2019-07" db="EMBL/GenBank/DDBJ databases">
        <title>Whole genome shotgun sequence of Cyclobacterium qasimii NBRC 106168.</title>
        <authorList>
            <person name="Hosoyama A."/>
            <person name="Uohara A."/>
            <person name="Ohji S."/>
            <person name="Ichikawa N."/>
        </authorList>
    </citation>
    <scope>NUCLEOTIDE SEQUENCE [LARGE SCALE GENOMIC DNA]</scope>
    <source>
        <strain evidence="1 2">NBRC 106168</strain>
    </source>
</reference>
<dbReference type="GO" id="GO:0008967">
    <property type="term" value="F:phosphoglycolate phosphatase activity"/>
    <property type="evidence" value="ECO:0007669"/>
    <property type="project" value="TreeGrafter"/>
</dbReference>
<dbReference type="NCBIfam" id="TIGR03351">
    <property type="entry name" value="PhnX-like"/>
    <property type="match status" value="1"/>
</dbReference>
<name>A0A512CF77_9BACT</name>
<dbReference type="InterPro" id="IPR036412">
    <property type="entry name" value="HAD-like_sf"/>
</dbReference>
<keyword evidence="2" id="KW-1185">Reference proteome</keyword>
<gene>
    <name evidence="1" type="ORF">CQA01_33690</name>
</gene>
<accession>A0A512CF77</accession>
<dbReference type="Gene3D" id="1.10.150.240">
    <property type="entry name" value="Putative phosphatase, domain 2"/>
    <property type="match status" value="1"/>
</dbReference>
<evidence type="ECO:0000313" key="1">
    <source>
        <dbReference type="EMBL" id="GEO22835.1"/>
    </source>
</evidence>
<dbReference type="InterPro" id="IPR022468">
    <property type="entry name" value="PhnX-like"/>
</dbReference>
<dbReference type="GO" id="GO:0005829">
    <property type="term" value="C:cytosol"/>
    <property type="evidence" value="ECO:0007669"/>
    <property type="project" value="TreeGrafter"/>
</dbReference>
<dbReference type="InterPro" id="IPR023198">
    <property type="entry name" value="PGP-like_dom2"/>
</dbReference>
<evidence type="ECO:0000313" key="2">
    <source>
        <dbReference type="Proteomes" id="UP000321301"/>
    </source>
</evidence>
<dbReference type="SUPFAM" id="SSF56784">
    <property type="entry name" value="HAD-like"/>
    <property type="match status" value="1"/>
</dbReference>
<dbReference type="InterPro" id="IPR041492">
    <property type="entry name" value="HAD_2"/>
</dbReference>
<proteinExistence type="predicted"/>
<dbReference type="Pfam" id="PF13419">
    <property type="entry name" value="HAD_2"/>
    <property type="match status" value="1"/>
</dbReference>
<dbReference type="GO" id="GO:0006281">
    <property type="term" value="P:DNA repair"/>
    <property type="evidence" value="ECO:0007669"/>
    <property type="project" value="TreeGrafter"/>
</dbReference>
<dbReference type="EMBL" id="BJYV01000018">
    <property type="protein sequence ID" value="GEO22835.1"/>
    <property type="molecule type" value="Genomic_DNA"/>
</dbReference>
<dbReference type="RefSeq" id="WP_020893389.1">
    <property type="nucleotide sequence ID" value="NZ_BJYV01000018.1"/>
</dbReference>
<dbReference type="InterPro" id="IPR050155">
    <property type="entry name" value="HAD-like_hydrolase_sf"/>
</dbReference>
<dbReference type="PANTHER" id="PTHR43434:SF19">
    <property type="entry name" value="PHOSPHONOACETALDEHYDE HYDROLASE"/>
    <property type="match status" value="1"/>
</dbReference>
<protein>
    <submittedName>
        <fullName evidence="1">Phosphatase</fullName>
    </submittedName>
</protein>
<dbReference type="AlphaFoldDB" id="A0A512CF77"/>
<comment type="caution">
    <text evidence="1">The sequence shown here is derived from an EMBL/GenBank/DDBJ whole genome shotgun (WGS) entry which is preliminary data.</text>
</comment>